<evidence type="ECO:0000313" key="2">
    <source>
        <dbReference type="Proteomes" id="UP000003779"/>
    </source>
</evidence>
<dbReference type="PANTHER" id="PTHR47756:SF2">
    <property type="entry name" value="BLL6612 PROTEIN"/>
    <property type="match status" value="1"/>
</dbReference>
<sequence>MEAAIAAVHASSEVSDRAGPVRIAVLYLWLERLVPTAPVRLARVVAVARAYGAERGAALLDELGRRHRWGDDPLVRRRERVVRAHLSEMVGDTGAAEVLYREAAALGANRVEGRYLLERADRLR</sequence>
<dbReference type="AlphaFoldDB" id="J7L7Y1"/>
<protein>
    <submittedName>
        <fullName evidence="1">RNA polymerase, sigma-24 subunit, ECF subfamily domain protein</fullName>
    </submittedName>
</protein>
<dbReference type="PATRIC" id="fig|1205910.3.peg.4544"/>
<reference evidence="1 2" key="1">
    <citation type="journal article" date="2012" name="J. Bacteriol.">
        <title>Whole-Genome Sequence of Nocardiopsis alba Strain ATCC BAA-2165, Associated with Honeybees.</title>
        <authorList>
            <person name="Qiao J."/>
            <person name="Chen L."/>
            <person name="Li Y."/>
            <person name="Wang J."/>
            <person name="Zhang W."/>
            <person name="Chen S."/>
        </authorList>
    </citation>
    <scope>NUCLEOTIDE SEQUENCE [LARGE SCALE GENOMIC DNA]</scope>
    <source>
        <strain evidence="2">ATCC BAA-2165 / BE74</strain>
    </source>
</reference>
<accession>J7L7Y1</accession>
<evidence type="ECO:0000313" key="1">
    <source>
        <dbReference type="EMBL" id="AFR06919.1"/>
    </source>
</evidence>
<reference evidence="2" key="2">
    <citation type="submission" date="2012-08" db="EMBL/GenBank/DDBJ databases">
        <title>Whole-genome sequence of Nocardiopsis alba strain ATCC BAA-2165 associated with honeybees.</title>
        <authorList>
            <person name="Qiao J."/>
            <person name="Chen L."/>
            <person name="Li Y."/>
            <person name="Wang J."/>
            <person name="Zhang W."/>
            <person name="Chen S."/>
        </authorList>
    </citation>
    <scope>NUCLEOTIDE SEQUENCE [LARGE SCALE GENOMIC DNA]</scope>
    <source>
        <strain evidence="2">ATCC BAA-2165 / BE74</strain>
    </source>
</reference>
<gene>
    <name evidence="1" type="ordered locus">B005_4808</name>
</gene>
<dbReference type="Proteomes" id="UP000003779">
    <property type="component" value="Chromosome"/>
</dbReference>
<dbReference type="HOGENOM" id="CLU_2001465_0_0_11"/>
<dbReference type="eggNOG" id="COG4941">
    <property type="taxonomic scope" value="Bacteria"/>
</dbReference>
<dbReference type="KEGG" id="nal:B005_4808"/>
<organism evidence="1 2">
    <name type="scientific">Nocardiopsis alba (strain ATCC BAA-2165 / BE74)</name>
    <dbReference type="NCBI Taxonomy" id="1205910"/>
    <lineage>
        <taxon>Bacteria</taxon>
        <taxon>Bacillati</taxon>
        <taxon>Actinomycetota</taxon>
        <taxon>Actinomycetes</taxon>
        <taxon>Streptosporangiales</taxon>
        <taxon>Nocardiopsidaceae</taxon>
        <taxon>Nocardiopsis</taxon>
    </lineage>
</organism>
<dbReference type="STRING" id="1205910.B005_4808"/>
<proteinExistence type="predicted"/>
<dbReference type="PANTHER" id="PTHR47756">
    <property type="entry name" value="BLL6612 PROTEIN-RELATED"/>
    <property type="match status" value="1"/>
</dbReference>
<name>J7L7Y1_NOCAA</name>
<dbReference type="EMBL" id="CP003788">
    <property type="protein sequence ID" value="AFR06919.1"/>
    <property type="molecule type" value="Genomic_DNA"/>
</dbReference>